<dbReference type="InterPro" id="IPR051010">
    <property type="entry name" value="BCAA_transport"/>
</dbReference>
<evidence type="ECO:0000313" key="5">
    <source>
        <dbReference type="Proteomes" id="UP000002484"/>
    </source>
</evidence>
<keyword evidence="5" id="KW-1185">Reference proteome</keyword>
<feature type="domain" description="Leucine-binding protein" evidence="3">
    <location>
        <begin position="23"/>
        <end position="356"/>
    </location>
</feature>
<evidence type="ECO:0000313" key="4">
    <source>
        <dbReference type="EMBL" id="ADP82450.1"/>
    </source>
</evidence>
<dbReference type="Gene3D" id="3.40.50.2300">
    <property type="match status" value="2"/>
</dbReference>
<dbReference type="Pfam" id="PF13458">
    <property type="entry name" value="Peripla_BP_6"/>
    <property type="match status" value="1"/>
</dbReference>
<comment type="similarity">
    <text evidence="1">Belongs to the leucine-binding protein family.</text>
</comment>
<dbReference type="InterPro" id="IPR028081">
    <property type="entry name" value="Leu-bd"/>
</dbReference>
<dbReference type="InterPro" id="IPR028082">
    <property type="entry name" value="Peripla_BP_I"/>
</dbReference>
<accession>E3IUB3</accession>
<dbReference type="STRING" id="298654.FraEuI1c_4456"/>
<protein>
    <recommendedName>
        <fullName evidence="3">Leucine-binding protein domain-containing protein</fullName>
    </recommendedName>
</protein>
<dbReference type="EMBL" id="CP002299">
    <property type="protein sequence ID" value="ADP82450.1"/>
    <property type="molecule type" value="Genomic_DNA"/>
</dbReference>
<evidence type="ECO:0000256" key="1">
    <source>
        <dbReference type="ARBA" id="ARBA00010062"/>
    </source>
</evidence>
<evidence type="ECO:0000259" key="3">
    <source>
        <dbReference type="Pfam" id="PF13458"/>
    </source>
</evidence>
<dbReference type="SUPFAM" id="SSF53822">
    <property type="entry name" value="Periplasmic binding protein-like I"/>
    <property type="match status" value="1"/>
</dbReference>
<name>E3IUB3_PSEI1</name>
<sequence>MTAGVSARVTEGVPVSYESSAEPIKLGYLFDFRLPEGYPKDQRDDLHQTFELVFEEGRRAGIIDRPVEIVFREVEGLPKGSVKAVIDAYGELVDEGCLAVFGPAISDNCVPAREAIEERFHVPAISVTGTDDWLGEWTFSLPQGSLTDEPIFWAQLLAKGGHTEVGCLIERSLVGESYIRNFRRACAEQGIRVVAEEWIAQTAQDVGDNVRRLHEAKAQALVHCGFGFGVVFINPALKALGWDPPRFMGTAFQNAWINDVLWQAMLGWTGIDQYDEGNRHGQRFLDLYESTYGRRPEYCVPVVNHDLATVLLHAFADAHPLSPRGVKEALERVKMLPAASGAPGTRLSFGRWTRRGWMGAGYLVARQLDPDGVTSHLVDRFGQD</sequence>
<dbReference type="eggNOG" id="COG0683">
    <property type="taxonomic scope" value="Bacteria"/>
</dbReference>
<gene>
    <name evidence="4" type="ordered locus">FraEuI1c_4456</name>
</gene>
<keyword evidence="2" id="KW-0732">Signal</keyword>
<dbReference type="HOGENOM" id="CLU_737357_0_0_11"/>
<organism evidence="4 5">
    <name type="scientific">Pseudofrankia inefficax (strain DSM 45817 / CECT 9037 / DDB 130130 / EuI1c)</name>
    <name type="common">Frankia inefficax</name>
    <dbReference type="NCBI Taxonomy" id="298654"/>
    <lineage>
        <taxon>Bacteria</taxon>
        <taxon>Bacillati</taxon>
        <taxon>Actinomycetota</taxon>
        <taxon>Actinomycetes</taxon>
        <taxon>Frankiales</taxon>
        <taxon>Frankiaceae</taxon>
        <taxon>Pseudofrankia</taxon>
    </lineage>
</organism>
<dbReference type="AlphaFoldDB" id="E3IUB3"/>
<evidence type="ECO:0000256" key="2">
    <source>
        <dbReference type="ARBA" id="ARBA00022729"/>
    </source>
</evidence>
<reference evidence="4 5" key="1">
    <citation type="submission" date="2010-10" db="EMBL/GenBank/DDBJ databases">
        <title>Complete sequence of Frankia sp. EuI1c.</title>
        <authorList>
            <consortium name="US DOE Joint Genome Institute"/>
            <person name="Lucas S."/>
            <person name="Copeland A."/>
            <person name="Lapidus A."/>
            <person name="Cheng J.-F."/>
            <person name="Bruce D."/>
            <person name="Goodwin L."/>
            <person name="Pitluck S."/>
            <person name="Chertkov O."/>
            <person name="Detter J.C."/>
            <person name="Han C."/>
            <person name="Tapia R."/>
            <person name="Land M."/>
            <person name="Hauser L."/>
            <person name="Jeffries C."/>
            <person name="Kyrpides N."/>
            <person name="Ivanova N."/>
            <person name="Mikhailova N."/>
            <person name="Beauchemin N."/>
            <person name="Sen A."/>
            <person name="Sur S.A."/>
            <person name="Gtari M."/>
            <person name="Wall L."/>
            <person name="Tisa L."/>
            <person name="Woyke T."/>
        </authorList>
    </citation>
    <scope>NUCLEOTIDE SEQUENCE [LARGE SCALE GENOMIC DNA]</scope>
    <source>
        <strain evidence="5">DSM 45817 / CECT 9037 / EuI1c</strain>
    </source>
</reference>
<dbReference type="PANTHER" id="PTHR30483">
    <property type="entry name" value="LEUCINE-SPECIFIC-BINDING PROTEIN"/>
    <property type="match status" value="1"/>
</dbReference>
<dbReference type="KEGG" id="fri:FraEuI1c_4456"/>
<proteinExistence type="inferred from homology"/>
<dbReference type="Proteomes" id="UP000002484">
    <property type="component" value="Chromosome"/>
</dbReference>
<dbReference type="InParanoid" id="E3IUB3"/>